<organism evidence="1 2">
    <name type="scientific">Roseburia yibonii</name>
    <dbReference type="NCBI Taxonomy" id="2763063"/>
    <lineage>
        <taxon>Bacteria</taxon>
        <taxon>Bacillati</taxon>
        <taxon>Bacillota</taxon>
        <taxon>Clostridia</taxon>
        <taxon>Lachnospirales</taxon>
        <taxon>Lachnospiraceae</taxon>
        <taxon>Roseburia</taxon>
    </lineage>
</organism>
<comment type="caution">
    <text evidence="1">The sequence shown here is derived from an EMBL/GenBank/DDBJ whole genome shotgun (WGS) entry which is preliminary data.</text>
</comment>
<keyword evidence="2" id="KW-1185">Reference proteome</keyword>
<accession>A0ABR7I7A3</accession>
<dbReference type="Proteomes" id="UP000621540">
    <property type="component" value="Unassembled WGS sequence"/>
</dbReference>
<reference evidence="1 2" key="1">
    <citation type="submission" date="2020-08" db="EMBL/GenBank/DDBJ databases">
        <title>Genome public.</title>
        <authorList>
            <person name="Liu C."/>
            <person name="Sun Q."/>
        </authorList>
    </citation>
    <scope>NUCLEOTIDE SEQUENCE [LARGE SCALE GENOMIC DNA]</scope>
    <source>
        <strain evidence="1 2">BX0805</strain>
    </source>
</reference>
<sequence>MSMMGLDALTSYANTQASQNDTSALESKLNADFSDASDEELLSVCKDFESYFLEQVLKQVEKTVKFDKDDENSYASQMVDYFKDTAIQTISDEITDQEGGSFAQMMYEQMKRNYNL</sequence>
<gene>
    <name evidence="1" type="ORF">H8Z76_02070</name>
</gene>
<dbReference type="EMBL" id="JACOQH010000001">
    <property type="protein sequence ID" value="MBC5752823.1"/>
    <property type="molecule type" value="Genomic_DNA"/>
</dbReference>
<evidence type="ECO:0000313" key="2">
    <source>
        <dbReference type="Proteomes" id="UP000621540"/>
    </source>
</evidence>
<dbReference type="RefSeq" id="WP_022516587.1">
    <property type="nucleotide sequence ID" value="NZ_JACOQH010000001.1"/>
</dbReference>
<evidence type="ECO:0008006" key="3">
    <source>
        <dbReference type="Google" id="ProtNLM"/>
    </source>
</evidence>
<protein>
    <recommendedName>
        <fullName evidence="3">Flagellar protein FlgJ N-terminal domain-containing protein</fullName>
    </recommendedName>
</protein>
<name>A0ABR7I7A3_9FIRM</name>
<proteinExistence type="predicted"/>
<evidence type="ECO:0000313" key="1">
    <source>
        <dbReference type="EMBL" id="MBC5752823.1"/>
    </source>
</evidence>